<evidence type="ECO:0000256" key="3">
    <source>
        <dbReference type="ARBA" id="ARBA00012438"/>
    </source>
</evidence>
<dbReference type="AlphaFoldDB" id="A0A3D2X1V5"/>
<evidence type="ECO:0000256" key="14">
    <source>
        <dbReference type="SAM" id="Phobius"/>
    </source>
</evidence>
<feature type="domain" description="Histidine kinase" evidence="15">
    <location>
        <begin position="293"/>
        <end position="508"/>
    </location>
</feature>
<evidence type="ECO:0000256" key="5">
    <source>
        <dbReference type="ARBA" id="ARBA00022553"/>
    </source>
</evidence>
<evidence type="ECO:0000259" key="16">
    <source>
        <dbReference type="PROSITE" id="PS50885"/>
    </source>
</evidence>
<proteinExistence type="predicted"/>
<evidence type="ECO:0000256" key="13">
    <source>
        <dbReference type="ARBA" id="ARBA00023136"/>
    </source>
</evidence>
<dbReference type="FunFam" id="1.10.287.130:FF:000001">
    <property type="entry name" value="Two-component sensor histidine kinase"/>
    <property type="match status" value="1"/>
</dbReference>
<evidence type="ECO:0000256" key="2">
    <source>
        <dbReference type="ARBA" id="ARBA00004651"/>
    </source>
</evidence>
<feature type="transmembrane region" description="Helical" evidence="14">
    <location>
        <begin position="39"/>
        <end position="60"/>
    </location>
</feature>
<dbReference type="SMART" id="SM00387">
    <property type="entry name" value="HATPase_c"/>
    <property type="match status" value="1"/>
</dbReference>
<dbReference type="EMBL" id="DPVV01000064">
    <property type="protein sequence ID" value="HCL01129.1"/>
    <property type="molecule type" value="Genomic_DNA"/>
</dbReference>
<dbReference type="GO" id="GO:0000155">
    <property type="term" value="F:phosphorelay sensor kinase activity"/>
    <property type="evidence" value="ECO:0007669"/>
    <property type="project" value="InterPro"/>
</dbReference>
<dbReference type="SUPFAM" id="SSF55874">
    <property type="entry name" value="ATPase domain of HSP90 chaperone/DNA topoisomerase II/histidine kinase"/>
    <property type="match status" value="1"/>
</dbReference>
<protein>
    <recommendedName>
        <fullName evidence="3">histidine kinase</fullName>
        <ecNumber evidence="3">2.7.13.3</ecNumber>
    </recommendedName>
</protein>
<keyword evidence="10" id="KW-0067">ATP-binding</keyword>
<dbReference type="InterPro" id="IPR050398">
    <property type="entry name" value="HssS/ArlS-like"/>
</dbReference>
<reference evidence="17 18" key="1">
    <citation type="journal article" date="2018" name="Nat. Biotechnol.">
        <title>A standardized bacterial taxonomy based on genome phylogeny substantially revises the tree of life.</title>
        <authorList>
            <person name="Parks D.H."/>
            <person name="Chuvochina M."/>
            <person name="Waite D.W."/>
            <person name="Rinke C."/>
            <person name="Skarshewski A."/>
            <person name="Chaumeil P.A."/>
            <person name="Hugenholtz P."/>
        </authorList>
    </citation>
    <scope>NUCLEOTIDE SEQUENCE [LARGE SCALE GENOMIC DNA]</scope>
    <source>
        <strain evidence="17">UBA11728</strain>
    </source>
</reference>
<dbReference type="InterPro" id="IPR003661">
    <property type="entry name" value="HisK_dim/P_dom"/>
</dbReference>
<dbReference type="InterPro" id="IPR003594">
    <property type="entry name" value="HATPase_dom"/>
</dbReference>
<evidence type="ECO:0000256" key="12">
    <source>
        <dbReference type="ARBA" id="ARBA00023012"/>
    </source>
</evidence>
<evidence type="ECO:0000259" key="15">
    <source>
        <dbReference type="PROSITE" id="PS50109"/>
    </source>
</evidence>
<keyword evidence="13 14" id="KW-0472">Membrane</keyword>
<dbReference type="Proteomes" id="UP000262969">
    <property type="component" value="Unassembled WGS sequence"/>
</dbReference>
<dbReference type="SUPFAM" id="SSF47384">
    <property type="entry name" value="Homodimeric domain of signal transducing histidine kinase"/>
    <property type="match status" value="1"/>
</dbReference>
<dbReference type="GO" id="GO:0005886">
    <property type="term" value="C:plasma membrane"/>
    <property type="evidence" value="ECO:0007669"/>
    <property type="project" value="UniProtKB-SubCell"/>
</dbReference>
<dbReference type="Pfam" id="PF00512">
    <property type="entry name" value="HisKA"/>
    <property type="match status" value="1"/>
</dbReference>
<evidence type="ECO:0000256" key="11">
    <source>
        <dbReference type="ARBA" id="ARBA00022989"/>
    </source>
</evidence>
<gene>
    <name evidence="17" type="ORF">DHW61_01725</name>
</gene>
<dbReference type="Pfam" id="PF02518">
    <property type="entry name" value="HATPase_c"/>
    <property type="match status" value="1"/>
</dbReference>
<dbReference type="PROSITE" id="PS50109">
    <property type="entry name" value="HIS_KIN"/>
    <property type="match status" value="1"/>
</dbReference>
<dbReference type="SMART" id="SM00388">
    <property type="entry name" value="HisKA"/>
    <property type="match status" value="1"/>
</dbReference>
<dbReference type="PANTHER" id="PTHR45528">
    <property type="entry name" value="SENSOR HISTIDINE KINASE CPXA"/>
    <property type="match status" value="1"/>
</dbReference>
<evidence type="ECO:0000313" key="18">
    <source>
        <dbReference type="Proteomes" id="UP000262969"/>
    </source>
</evidence>
<evidence type="ECO:0000256" key="8">
    <source>
        <dbReference type="ARBA" id="ARBA00022741"/>
    </source>
</evidence>
<dbReference type="Pfam" id="PF00672">
    <property type="entry name" value="HAMP"/>
    <property type="match status" value="1"/>
</dbReference>
<dbReference type="EC" id="2.7.13.3" evidence="3"/>
<dbReference type="GO" id="GO:0005524">
    <property type="term" value="F:ATP binding"/>
    <property type="evidence" value="ECO:0007669"/>
    <property type="project" value="UniProtKB-KW"/>
</dbReference>
<keyword evidence="12" id="KW-0902">Two-component regulatory system</keyword>
<comment type="catalytic activity">
    <reaction evidence="1">
        <text>ATP + protein L-histidine = ADP + protein N-phospho-L-histidine.</text>
        <dbReference type="EC" id="2.7.13.3"/>
    </reaction>
</comment>
<dbReference type="PANTHER" id="PTHR45528:SF1">
    <property type="entry name" value="SENSOR HISTIDINE KINASE CPXA"/>
    <property type="match status" value="1"/>
</dbReference>
<keyword evidence="7 14" id="KW-0812">Transmembrane</keyword>
<dbReference type="InterPro" id="IPR036097">
    <property type="entry name" value="HisK_dim/P_sf"/>
</dbReference>
<dbReference type="FunFam" id="3.30.565.10:FF:000006">
    <property type="entry name" value="Sensor histidine kinase WalK"/>
    <property type="match status" value="1"/>
</dbReference>
<dbReference type="Gene3D" id="6.10.340.10">
    <property type="match status" value="1"/>
</dbReference>
<accession>A0A3D2X1V5</accession>
<feature type="domain" description="HAMP" evidence="16">
    <location>
        <begin position="226"/>
        <end position="278"/>
    </location>
</feature>
<dbReference type="CDD" id="cd06225">
    <property type="entry name" value="HAMP"/>
    <property type="match status" value="1"/>
</dbReference>
<dbReference type="InterPro" id="IPR005467">
    <property type="entry name" value="His_kinase_dom"/>
</dbReference>
<evidence type="ECO:0000313" key="17">
    <source>
        <dbReference type="EMBL" id="HCL01129.1"/>
    </source>
</evidence>
<sequence>MNEKNLDLIGKEMEVTSVDVQDKIKKKSRVYNRLFFKVYVNYALVVLLFALVLGAVFLQLSEKAAKNNIKQQLFSQAKAIAKRYNEFILDEDYEKSLPYIEVLSEVGIVADDVWVLSNPNASIPMNSDFTTGIDLKDISREYQEVYLGAFAGEDTYRSRYSKIYGFDIISVGVPVRGANGEVCGAILLNAKVERQTEAIRDTKSMIFLSMVVALIVSFIFAILFARQLVRPISKMRQTALLLAEKKYESKTGINRKDEIGDLARTIDFLTDKLMENEVIRKNLDQMRMDFFANVSHELRTPITVVRAYTESLVDGVVEEESTKQQYYEKMLLECKSMERLVGDLLILAKMQNPDFVIDKEPVNLTQVFDDILKTVRTMGMKKRISVCLENDHTVQLMYGDYDRLRQMFLVICDNAIKFSKEDSTIYISVTRGEKLRISIRDEGIGIDGDELSSIFDKFYKSKLRQNAKGSGLGLAIARQIALKHGGTIEVFSTISVGTEFVFSFDYITEEELEQR</sequence>
<evidence type="ECO:0000256" key="9">
    <source>
        <dbReference type="ARBA" id="ARBA00022777"/>
    </source>
</evidence>
<keyword evidence="8" id="KW-0547">Nucleotide-binding</keyword>
<dbReference type="Gene3D" id="1.10.287.130">
    <property type="match status" value="1"/>
</dbReference>
<dbReference type="Gene3D" id="3.30.565.10">
    <property type="entry name" value="Histidine kinase-like ATPase, C-terminal domain"/>
    <property type="match status" value="1"/>
</dbReference>
<keyword evidence="4" id="KW-1003">Cell membrane</keyword>
<dbReference type="CDD" id="cd00075">
    <property type="entry name" value="HATPase"/>
    <property type="match status" value="1"/>
</dbReference>
<dbReference type="InterPro" id="IPR003660">
    <property type="entry name" value="HAMP_dom"/>
</dbReference>
<keyword evidence="9" id="KW-0418">Kinase</keyword>
<keyword evidence="11 14" id="KW-1133">Transmembrane helix</keyword>
<feature type="transmembrane region" description="Helical" evidence="14">
    <location>
        <begin position="204"/>
        <end position="225"/>
    </location>
</feature>
<evidence type="ECO:0000256" key="7">
    <source>
        <dbReference type="ARBA" id="ARBA00022692"/>
    </source>
</evidence>
<evidence type="ECO:0000256" key="10">
    <source>
        <dbReference type="ARBA" id="ARBA00022840"/>
    </source>
</evidence>
<dbReference type="CDD" id="cd00082">
    <property type="entry name" value="HisKA"/>
    <property type="match status" value="1"/>
</dbReference>
<evidence type="ECO:0000256" key="4">
    <source>
        <dbReference type="ARBA" id="ARBA00022475"/>
    </source>
</evidence>
<evidence type="ECO:0000256" key="6">
    <source>
        <dbReference type="ARBA" id="ARBA00022679"/>
    </source>
</evidence>
<dbReference type="InterPro" id="IPR036890">
    <property type="entry name" value="HATPase_C_sf"/>
</dbReference>
<comment type="subcellular location">
    <subcellularLocation>
        <location evidence="2">Cell membrane</location>
        <topology evidence="2">Multi-pass membrane protein</topology>
    </subcellularLocation>
</comment>
<dbReference type="PRINTS" id="PR00344">
    <property type="entry name" value="BCTRLSENSOR"/>
</dbReference>
<dbReference type="InterPro" id="IPR004358">
    <property type="entry name" value="Sig_transdc_His_kin-like_C"/>
</dbReference>
<name>A0A3D2X1V5_9FIRM</name>
<dbReference type="SUPFAM" id="SSF158472">
    <property type="entry name" value="HAMP domain-like"/>
    <property type="match status" value="1"/>
</dbReference>
<keyword evidence="5" id="KW-0597">Phosphoprotein</keyword>
<keyword evidence="6" id="KW-0808">Transferase</keyword>
<dbReference type="PROSITE" id="PS50885">
    <property type="entry name" value="HAMP"/>
    <property type="match status" value="1"/>
</dbReference>
<organism evidence="17 18">
    <name type="scientific">Lachnoclostridium phytofermentans</name>
    <dbReference type="NCBI Taxonomy" id="66219"/>
    <lineage>
        <taxon>Bacteria</taxon>
        <taxon>Bacillati</taxon>
        <taxon>Bacillota</taxon>
        <taxon>Clostridia</taxon>
        <taxon>Lachnospirales</taxon>
        <taxon>Lachnospiraceae</taxon>
    </lineage>
</organism>
<comment type="caution">
    <text evidence="17">The sequence shown here is derived from an EMBL/GenBank/DDBJ whole genome shotgun (WGS) entry which is preliminary data.</text>
</comment>
<evidence type="ECO:0000256" key="1">
    <source>
        <dbReference type="ARBA" id="ARBA00000085"/>
    </source>
</evidence>